<dbReference type="InterPro" id="IPR050678">
    <property type="entry name" value="DNA_Partitioning_ATPase"/>
</dbReference>
<name>A0A7U3YPW3_DESPD</name>
<reference evidence="2 3" key="1">
    <citation type="journal article" date="2011" name="Stand. Genomic Sci.">
        <title>Complete genome sequence of Desulfobulbus propionicus type strain (1pr3).</title>
        <authorList>
            <person name="Pagani I."/>
            <person name="Lapidus A."/>
            <person name="Nolan M."/>
            <person name="Lucas S."/>
            <person name="Hammon N."/>
            <person name="Deshpande S."/>
            <person name="Cheng J.F."/>
            <person name="Chertkov O."/>
            <person name="Davenport K."/>
            <person name="Tapia R."/>
            <person name="Han C."/>
            <person name="Goodwin L."/>
            <person name="Pitluck S."/>
            <person name="Liolios K."/>
            <person name="Mavromatis K."/>
            <person name="Ivanova N."/>
            <person name="Mikhailova N."/>
            <person name="Pati A."/>
            <person name="Chen A."/>
            <person name="Palaniappan K."/>
            <person name="Land M."/>
            <person name="Hauser L."/>
            <person name="Chang Y.J."/>
            <person name="Jeffries C.D."/>
            <person name="Detter J.C."/>
            <person name="Brambilla E."/>
            <person name="Kannan K.P."/>
            <person name="Djao O.D."/>
            <person name="Rohde M."/>
            <person name="Pukall R."/>
            <person name="Spring S."/>
            <person name="Goker M."/>
            <person name="Sikorski J."/>
            <person name="Woyke T."/>
            <person name="Bristow J."/>
            <person name="Eisen J.A."/>
            <person name="Markowitz V."/>
            <person name="Hugenholtz P."/>
            <person name="Kyrpides N.C."/>
            <person name="Klenk H.P."/>
        </authorList>
    </citation>
    <scope>NUCLEOTIDE SEQUENCE [LARGE SCALE GENOMIC DNA]</scope>
    <source>
        <strain evidence="3">ATCC 33891 / DSM 2032 / 1pr3</strain>
    </source>
</reference>
<proteinExistence type="predicted"/>
<dbReference type="KEGG" id="dpr:Despr_3090"/>
<evidence type="ECO:0000313" key="2">
    <source>
        <dbReference type="EMBL" id="ADW19223.1"/>
    </source>
</evidence>
<dbReference type="Proteomes" id="UP000006365">
    <property type="component" value="Chromosome"/>
</dbReference>
<protein>
    <submittedName>
        <fullName evidence="2">Cobyrinic acid ac-diamide synthase</fullName>
    </submittedName>
</protein>
<dbReference type="SUPFAM" id="SSF52540">
    <property type="entry name" value="P-loop containing nucleoside triphosphate hydrolases"/>
    <property type="match status" value="1"/>
</dbReference>
<dbReference type="PANTHER" id="PTHR13696:SF52">
    <property type="entry name" value="PARA FAMILY PROTEIN CT_582"/>
    <property type="match status" value="1"/>
</dbReference>
<dbReference type="RefSeq" id="WP_015725748.1">
    <property type="nucleotide sequence ID" value="NC_014972.1"/>
</dbReference>
<evidence type="ECO:0000259" key="1">
    <source>
        <dbReference type="Pfam" id="PF13614"/>
    </source>
</evidence>
<evidence type="ECO:0000313" key="3">
    <source>
        <dbReference type="Proteomes" id="UP000006365"/>
    </source>
</evidence>
<dbReference type="EMBL" id="CP002364">
    <property type="protein sequence ID" value="ADW19223.1"/>
    <property type="molecule type" value="Genomic_DNA"/>
</dbReference>
<feature type="domain" description="AAA" evidence="1">
    <location>
        <begin position="2"/>
        <end position="192"/>
    </location>
</feature>
<gene>
    <name evidence="2" type="ordered locus">Despr_3090</name>
</gene>
<dbReference type="PANTHER" id="PTHR13696">
    <property type="entry name" value="P-LOOP CONTAINING NUCLEOSIDE TRIPHOSPHATE HYDROLASE"/>
    <property type="match status" value="1"/>
</dbReference>
<accession>A0A7U3YPW3</accession>
<organism evidence="2 3">
    <name type="scientific">Desulfobulbus propionicus (strain ATCC 33891 / DSM 2032 / VKM B-1956 / 1pr3)</name>
    <dbReference type="NCBI Taxonomy" id="577650"/>
    <lineage>
        <taxon>Bacteria</taxon>
        <taxon>Pseudomonadati</taxon>
        <taxon>Thermodesulfobacteriota</taxon>
        <taxon>Desulfobulbia</taxon>
        <taxon>Desulfobulbales</taxon>
        <taxon>Desulfobulbaceae</taxon>
        <taxon>Desulfobulbus</taxon>
    </lineage>
</organism>
<dbReference type="Gene3D" id="3.40.50.300">
    <property type="entry name" value="P-loop containing nucleotide triphosphate hydrolases"/>
    <property type="match status" value="1"/>
</dbReference>
<dbReference type="InterPro" id="IPR025669">
    <property type="entry name" value="AAA_dom"/>
</dbReference>
<sequence>MAKIVSFINLKGGVGKTTTAVNIAATLAKIKEYRVLLIDLDPQTNATISVIDQEEWQDRHNKCQTLYHLFDDMLNGTDRFNINKALLTNVGSIEGLDLLPSSLYLVEIQDAIPDMDNKAYVSHVDVVGNAISDIKSNYDYIIIDCPPNLGAITLNGITISDYYIVPTVPDILSKIGISLILNRIENFRKKKKTCEIELGGIIFTKIDYRTNLHSSTMTELRAGELSEYIFDSEFPQRISVAEAPIDSRPFLTSQTAKGKSDWRQTQQLITNITNELLKRLGE</sequence>
<keyword evidence="3" id="KW-1185">Reference proteome</keyword>
<dbReference type="CDD" id="cd02042">
    <property type="entry name" value="ParAB_family"/>
    <property type="match status" value="1"/>
</dbReference>
<dbReference type="InterPro" id="IPR027417">
    <property type="entry name" value="P-loop_NTPase"/>
</dbReference>
<dbReference type="Pfam" id="PF13614">
    <property type="entry name" value="AAA_31"/>
    <property type="match status" value="1"/>
</dbReference>
<dbReference type="AlphaFoldDB" id="A0A7U3YPW3"/>